<evidence type="ECO:0000313" key="2">
    <source>
        <dbReference type="Proteomes" id="UP000823860"/>
    </source>
</evidence>
<sequence>MWCLLLGATLCSACSSRPKSSQEAKTDTTDTVTAATPPAAWYEGEVPFTFDYREDYPETDIRLSELADINYIPLETNDSVLLRLRGACKGNEWFLTSRHIYMHEEQQAIYVFGRDGSFVRKIDHYGGGPKEYHYISSYIVDTLHNELLIQDGDWRNARLVVYDLEGNFLRDFTHTASEIVLLNDSLLLTCRQGASQPYRVVRRSDASLVRQLPIRRHKPKDVDIEYLSYGCLTTTPRGVLMAHLDNDTIYEMGRDLTLRPRIIDQSNYHERYARILPTMETGRYLTFYILRGHNGRYKTDVPENFYIYDKKERQIYKMKDYPDNSYWRLMDDYPHIDNWGKAQNPNVSVRSRQIYAINEGNGKHGSPELLRIASTRTEDDNPILEVMTFHDVESVK</sequence>
<reference evidence="1" key="1">
    <citation type="journal article" date="2021" name="PeerJ">
        <title>Extensive microbial diversity within the chicken gut microbiome revealed by metagenomics and culture.</title>
        <authorList>
            <person name="Gilroy R."/>
            <person name="Ravi A."/>
            <person name="Getino M."/>
            <person name="Pursley I."/>
            <person name="Horton D.L."/>
            <person name="Alikhan N.F."/>
            <person name="Baker D."/>
            <person name="Gharbi K."/>
            <person name="Hall N."/>
            <person name="Watson M."/>
            <person name="Adriaenssens E.M."/>
            <person name="Foster-Nyarko E."/>
            <person name="Jarju S."/>
            <person name="Secka A."/>
            <person name="Antonio M."/>
            <person name="Oren A."/>
            <person name="Chaudhuri R.R."/>
            <person name="La Ragione R."/>
            <person name="Hildebrand F."/>
            <person name="Pallen M.J."/>
        </authorList>
    </citation>
    <scope>NUCLEOTIDE SEQUENCE</scope>
    <source>
        <strain evidence="1">ChiHecec1B25-7008</strain>
    </source>
</reference>
<proteinExistence type="predicted"/>
<dbReference type="AlphaFoldDB" id="A0A9D2KSN8"/>
<comment type="caution">
    <text evidence="1">The sequence shown here is derived from an EMBL/GenBank/DDBJ whole genome shotgun (WGS) entry which is preliminary data.</text>
</comment>
<dbReference type="Proteomes" id="UP000823860">
    <property type="component" value="Unassembled WGS sequence"/>
</dbReference>
<accession>A0A9D2KSN8</accession>
<dbReference type="InterPro" id="IPR011042">
    <property type="entry name" value="6-blade_b-propeller_TolB-like"/>
</dbReference>
<evidence type="ECO:0000313" key="1">
    <source>
        <dbReference type="EMBL" id="HJA84271.1"/>
    </source>
</evidence>
<dbReference type="Pfam" id="PF17170">
    <property type="entry name" value="DUF5128"/>
    <property type="match status" value="1"/>
</dbReference>
<protein>
    <submittedName>
        <fullName evidence="1">6-bladed beta-propeller</fullName>
    </submittedName>
</protein>
<dbReference type="EMBL" id="DWZE01000123">
    <property type="protein sequence ID" value="HJA84271.1"/>
    <property type="molecule type" value="Genomic_DNA"/>
</dbReference>
<name>A0A9D2KSN8_9BACE</name>
<gene>
    <name evidence="1" type="ORF">H9785_09925</name>
</gene>
<reference evidence="1" key="2">
    <citation type="submission" date="2021-04" db="EMBL/GenBank/DDBJ databases">
        <authorList>
            <person name="Gilroy R."/>
        </authorList>
    </citation>
    <scope>NUCLEOTIDE SEQUENCE</scope>
    <source>
        <strain evidence="1">ChiHecec1B25-7008</strain>
    </source>
</reference>
<dbReference type="Gene3D" id="2.120.10.30">
    <property type="entry name" value="TolB, C-terminal domain"/>
    <property type="match status" value="1"/>
</dbReference>
<organism evidence="1 2">
    <name type="scientific">Candidatus Bacteroides intestinavium</name>
    <dbReference type="NCBI Taxonomy" id="2838469"/>
    <lineage>
        <taxon>Bacteria</taxon>
        <taxon>Pseudomonadati</taxon>
        <taxon>Bacteroidota</taxon>
        <taxon>Bacteroidia</taxon>
        <taxon>Bacteroidales</taxon>
        <taxon>Bacteroidaceae</taxon>
        <taxon>Bacteroides</taxon>
    </lineage>
</organism>